<keyword evidence="3" id="KW-0520">NAD</keyword>
<organism evidence="6 7">
    <name type="scientific">Sphagnum troendelagicum</name>
    <dbReference type="NCBI Taxonomy" id="128251"/>
    <lineage>
        <taxon>Eukaryota</taxon>
        <taxon>Viridiplantae</taxon>
        <taxon>Streptophyta</taxon>
        <taxon>Embryophyta</taxon>
        <taxon>Bryophyta</taxon>
        <taxon>Sphagnophytina</taxon>
        <taxon>Sphagnopsida</taxon>
        <taxon>Sphagnales</taxon>
        <taxon>Sphagnaceae</taxon>
        <taxon>Sphagnum</taxon>
    </lineage>
</organism>
<dbReference type="Pfam" id="PF01582">
    <property type="entry name" value="TIR"/>
    <property type="match status" value="1"/>
</dbReference>
<dbReference type="SUPFAM" id="SSF52200">
    <property type="entry name" value="Toll/Interleukin receptor TIR domain"/>
    <property type="match status" value="1"/>
</dbReference>
<gene>
    <name evidence="6" type="ORF">CSSPTR1EN2_LOCUS1782</name>
</gene>
<dbReference type="InterPro" id="IPR000157">
    <property type="entry name" value="TIR_dom"/>
</dbReference>
<evidence type="ECO:0000256" key="4">
    <source>
        <dbReference type="ARBA" id="ARBA00047304"/>
    </source>
</evidence>
<evidence type="ECO:0000256" key="1">
    <source>
        <dbReference type="ARBA" id="ARBA00011982"/>
    </source>
</evidence>
<reference evidence="6 7" key="1">
    <citation type="submission" date="2024-02" db="EMBL/GenBank/DDBJ databases">
        <authorList>
            <consortium name="ELIXIR-Norway"/>
            <consortium name="Elixir Norway"/>
        </authorList>
    </citation>
    <scope>NUCLEOTIDE SEQUENCE [LARGE SCALE GENOMIC DNA]</scope>
</reference>
<evidence type="ECO:0000256" key="3">
    <source>
        <dbReference type="ARBA" id="ARBA00023027"/>
    </source>
</evidence>
<accession>A0ABP0TD14</accession>
<dbReference type="Proteomes" id="UP001497512">
    <property type="component" value="Chromosome 1"/>
</dbReference>
<dbReference type="EMBL" id="OZ019893">
    <property type="protein sequence ID" value="CAK9192221.1"/>
    <property type="molecule type" value="Genomic_DNA"/>
</dbReference>
<evidence type="ECO:0000313" key="7">
    <source>
        <dbReference type="Proteomes" id="UP001497512"/>
    </source>
</evidence>
<name>A0ABP0TD14_9BRYO</name>
<keyword evidence="2" id="KW-0378">Hydrolase</keyword>
<proteinExistence type="predicted"/>
<dbReference type="PANTHER" id="PTHR32009">
    <property type="entry name" value="TMV RESISTANCE PROTEIN N-LIKE"/>
    <property type="match status" value="1"/>
</dbReference>
<dbReference type="SMART" id="SM00255">
    <property type="entry name" value="TIR"/>
    <property type="match status" value="1"/>
</dbReference>
<evidence type="ECO:0000313" key="6">
    <source>
        <dbReference type="EMBL" id="CAK9192221.1"/>
    </source>
</evidence>
<dbReference type="InterPro" id="IPR035897">
    <property type="entry name" value="Toll_tir_struct_dom_sf"/>
</dbReference>
<comment type="catalytic activity">
    <reaction evidence="4">
        <text>NAD(+) + H2O = ADP-D-ribose + nicotinamide + H(+)</text>
        <dbReference type="Rhea" id="RHEA:16301"/>
        <dbReference type="ChEBI" id="CHEBI:15377"/>
        <dbReference type="ChEBI" id="CHEBI:15378"/>
        <dbReference type="ChEBI" id="CHEBI:17154"/>
        <dbReference type="ChEBI" id="CHEBI:57540"/>
        <dbReference type="ChEBI" id="CHEBI:57967"/>
        <dbReference type="EC" id="3.2.2.6"/>
    </reaction>
    <physiologicalReaction direction="left-to-right" evidence="4">
        <dbReference type="Rhea" id="RHEA:16302"/>
    </physiologicalReaction>
</comment>
<keyword evidence="7" id="KW-1185">Reference proteome</keyword>
<feature type="domain" description="TIR" evidence="5">
    <location>
        <begin position="6"/>
        <end position="170"/>
    </location>
</feature>
<dbReference type="EC" id="3.2.2.6" evidence="1"/>
<evidence type="ECO:0000259" key="5">
    <source>
        <dbReference type="PROSITE" id="PS50104"/>
    </source>
</evidence>
<sequence length="258" mass="28699">MAAVPGMFDVFLNHRGPDVKGGFASHLYQALEEAGCRPFLDKPSLEKGQPGQKKIYEALGCASVHVAIFSEHYADSDYCLDELCAMLESKKPIIPVFYDVSPSVLRCEADDGPYTKALKIHGRASASEVKKWKDALHTAADWNGFKLDDYNGDEAQLKTTIGTNKVRGLSTFGIGHGGIGATNVAENYINMNRLHFLLLDGDNVKGDFSTWSRELIWLQWMNSDLSTLPSELDLRKLMVLDLTSNKELMQIWPNDLEV</sequence>
<dbReference type="Gene3D" id="3.40.50.10140">
    <property type="entry name" value="Toll/interleukin-1 receptor homology (TIR) domain"/>
    <property type="match status" value="1"/>
</dbReference>
<dbReference type="PANTHER" id="PTHR32009:SF39">
    <property type="entry name" value="TIR DOMAIN-CONTAINING PROTEIN"/>
    <property type="match status" value="1"/>
</dbReference>
<protein>
    <recommendedName>
        <fullName evidence="1">ADP-ribosyl cyclase/cyclic ADP-ribose hydrolase</fullName>
        <ecNumber evidence="1">3.2.2.6</ecNumber>
    </recommendedName>
</protein>
<dbReference type="PROSITE" id="PS50104">
    <property type="entry name" value="TIR"/>
    <property type="match status" value="1"/>
</dbReference>
<evidence type="ECO:0000256" key="2">
    <source>
        <dbReference type="ARBA" id="ARBA00022801"/>
    </source>
</evidence>